<organism evidence="2 3">
    <name type="scientific">Ferrovibrio xuzhouensis</name>
    <dbReference type="NCBI Taxonomy" id="1576914"/>
    <lineage>
        <taxon>Bacteria</taxon>
        <taxon>Pseudomonadati</taxon>
        <taxon>Pseudomonadota</taxon>
        <taxon>Alphaproteobacteria</taxon>
        <taxon>Rhodospirillales</taxon>
        <taxon>Rhodospirillaceae</taxon>
        <taxon>Ferrovibrio</taxon>
    </lineage>
</organism>
<keyword evidence="1" id="KW-0732">Signal</keyword>
<feature type="signal peptide" evidence="1">
    <location>
        <begin position="1"/>
        <end position="21"/>
    </location>
</feature>
<keyword evidence="3" id="KW-1185">Reference proteome</keyword>
<evidence type="ECO:0000313" key="3">
    <source>
        <dbReference type="Proteomes" id="UP001595711"/>
    </source>
</evidence>
<dbReference type="Proteomes" id="UP001595711">
    <property type="component" value="Unassembled WGS sequence"/>
</dbReference>
<dbReference type="RefSeq" id="WP_379722149.1">
    <property type="nucleotide sequence ID" value="NZ_JBHRYJ010000001.1"/>
</dbReference>
<evidence type="ECO:0000313" key="2">
    <source>
        <dbReference type="EMBL" id="MFC3674740.1"/>
    </source>
</evidence>
<dbReference type="PROSITE" id="PS51257">
    <property type="entry name" value="PROKAR_LIPOPROTEIN"/>
    <property type="match status" value="1"/>
</dbReference>
<gene>
    <name evidence="2" type="ORF">ACFOOQ_04240</name>
</gene>
<feature type="chain" id="PRO_5047499723" description="Lipoprotein" evidence="1">
    <location>
        <begin position="22"/>
        <end position="111"/>
    </location>
</feature>
<name>A0ABV7VC47_9PROT</name>
<proteinExistence type="predicted"/>
<protein>
    <recommendedName>
        <fullName evidence="4">Lipoprotein</fullName>
    </recommendedName>
</protein>
<accession>A0ABV7VC47</accession>
<reference evidence="3" key="1">
    <citation type="journal article" date="2019" name="Int. J. Syst. Evol. Microbiol.">
        <title>The Global Catalogue of Microorganisms (GCM) 10K type strain sequencing project: providing services to taxonomists for standard genome sequencing and annotation.</title>
        <authorList>
            <consortium name="The Broad Institute Genomics Platform"/>
            <consortium name="The Broad Institute Genome Sequencing Center for Infectious Disease"/>
            <person name="Wu L."/>
            <person name="Ma J."/>
        </authorList>
    </citation>
    <scope>NUCLEOTIDE SEQUENCE [LARGE SCALE GENOMIC DNA]</scope>
    <source>
        <strain evidence="3">KCTC 42182</strain>
    </source>
</reference>
<comment type="caution">
    <text evidence="2">The sequence shown here is derived from an EMBL/GenBank/DDBJ whole genome shotgun (WGS) entry which is preliminary data.</text>
</comment>
<sequence>MILRRVLLPGLLLALAGCATPTEWTKPGTPVAQRDQDQKQCSDKAYWQALDESQSSHPLYPPYTGTGFGWGPPFGPVESPSYFSRGPREAEFIAYCMQQRGYSLTPLPVTH</sequence>
<evidence type="ECO:0008006" key="4">
    <source>
        <dbReference type="Google" id="ProtNLM"/>
    </source>
</evidence>
<evidence type="ECO:0000256" key="1">
    <source>
        <dbReference type="SAM" id="SignalP"/>
    </source>
</evidence>
<dbReference type="EMBL" id="JBHRYJ010000001">
    <property type="protein sequence ID" value="MFC3674740.1"/>
    <property type="molecule type" value="Genomic_DNA"/>
</dbReference>